<dbReference type="PIRSF" id="PIRSF000157">
    <property type="entry name" value="Oxoglu_dh_E1"/>
    <property type="match status" value="1"/>
</dbReference>
<dbReference type="CDD" id="cd02016">
    <property type="entry name" value="TPP_E1_OGDC_like"/>
    <property type="match status" value="1"/>
</dbReference>
<dbReference type="AlphaFoldDB" id="A0A6N1BGB0"/>
<dbReference type="InterPro" id="IPR029061">
    <property type="entry name" value="THDP-binding"/>
</dbReference>
<dbReference type="GO" id="GO:0006099">
    <property type="term" value="P:tricarboxylic acid cycle"/>
    <property type="evidence" value="ECO:0007669"/>
    <property type="project" value="TreeGrafter"/>
</dbReference>
<evidence type="ECO:0000256" key="11">
    <source>
        <dbReference type="ARBA" id="ARBA00051911"/>
    </source>
</evidence>
<dbReference type="GO" id="GO:0030976">
    <property type="term" value="F:thiamine pyrophosphate binding"/>
    <property type="evidence" value="ECO:0007669"/>
    <property type="project" value="InterPro"/>
</dbReference>
<evidence type="ECO:0000256" key="10">
    <source>
        <dbReference type="ARBA" id="ARBA00030680"/>
    </source>
</evidence>
<dbReference type="PANTHER" id="PTHR23152">
    <property type="entry name" value="2-OXOGLUTARATE DEHYDROGENASE"/>
    <property type="match status" value="1"/>
</dbReference>
<evidence type="ECO:0000256" key="7">
    <source>
        <dbReference type="ARBA" id="ARBA00023002"/>
    </source>
</evidence>
<evidence type="ECO:0000313" key="12">
    <source>
        <dbReference type="EMBL" id="NNH14014.1"/>
    </source>
</evidence>
<dbReference type="NCBIfam" id="NF008907">
    <property type="entry name" value="PRK12270.1"/>
    <property type="match status" value="1"/>
</dbReference>
<dbReference type="SMART" id="SM00861">
    <property type="entry name" value="Transket_pyr"/>
    <property type="match status" value="1"/>
</dbReference>
<dbReference type="FunFam" id="1.10.287.1150:FF:000004">
    <property type="entry name" value="2-oxoglutarate dehydrogenase E1 component"/>
    <property type="match status" value="1"/>
</dbReference>
<dbReference type="SUPFAM" id="SSF52518">
    <property type="entry name" value="Thiamin diphosphate-binding fold (THDP-binding)"/>
    <property type="match status" value="2"/>
</dbReference>
<comment type="similarity">
    <text evidence="3">Belongs to the alpha-ketoglutarate dehydrogenase family.</text>
</comment>
<evidence type="ECO:0000256" key="1">
    <source>
        <dbReference type="ARBA" id="ARBA00001964"/>
    </source>
</evidence>
<protein>
    <recommendedName>
        <fullName evidence="6">2-oxoglutarate dehydrogenase E1 component</fullName>
        <ecNumber evidence="5">1.2.4.2</ecNumber>
    </recommendedName>
    <alternativeName>
        <fullName evidence="10">Alpha-ketoglutarate dehydrogenase</fullName>
    </alternativeName>
</protein>
<dbReference type="Pfam" id="PF00676">
    <property type="entry name" value="E1_dh"/>
    <property type="match status" value="1"/>
</dbReference>
<dbReference type="Pfam" id="PF16870">
    <property type="entry name" value="OxoGdeHyase_C"/>
    <property type="match status" value="1"/>
</dbReference>
<dbReference type="GO" id="GO:0004591">
    <property type="term" value="F:oxoglutarate dehydrogenase (succinyl-transferring) activity"/>
    <property type="evidence" value="ECO:0007669"/>
    <property type="project" value="UniProtKB-EC"/>
</dbReference>
<comment type="catalytic activity">
    <reaction evidence="11">
        <text>N(6)-[(R)-lipoyl]-L-lysyl-[protein] + 2-oxoglutarate + H(+) = N(6)-[(R)-S(8)-succinyldihydrolipoyl]-L-lysyl-[protein] + CO2</text>
        <dbReference type="Rhea" id="RHEA:12188"/>
        <dbReference type="Rhea" id="RHEA-COMP:10474"/>
        <dbReference type="Rhea" id="RHEA-COMP:20092"/>
        <dbReference type="ChEBI" id="CHEBI:15378"/>
        <dbReference type="ChEBI" id="CHEBI:16526"/>
        <dbReference type="ChEBI" id="CHEBI:16810"/>
        <dbReference type="ChEBI" id="CHEBI:83099"/>
        <dbReference type="ChEBI" id="CHEBI:83120"/>
        <dbReference type="EC" id="1.2.4.2"/>
    </reaction>
</comment>
<dbReference type="InterPro" id="IPR011603">
    <property type="entry name" value="2oxoglutarate_DH_E1"/>
</dbReference>
<dbReference type="GO" id="GO:0006096">
    <property type="term" value="P:glycolytic process"/>
    <property type="evidence" value="ECO:0007669"/>
    <property type="project" value="UniProtKB-KW"/>
</dbReference>
<evidence type="ECO:0000256" key="4">
    <source>
        <dbReference type="ARBA" id="ARBA00011301"/>
    </source>
</evidence>
<dbReference type="GeneID" id="70690411"/>
<gene>
    <name evidence="12" type="ORF">HLB16_24505</name>
</gene>
<keyword evidence="9" id="KW-0324">Glycolysis</keyword>
<comment type="function">
    <text evidence="2">E1 component of the 2-oxoglutarate dehydrogenase (OGDH) complex which catalyzes the decarboxylation of 2-oxoglutarate, the first step in the conversion of 2-oxoglutarate to succinyl-CoA and CO(2).</text>
</comment>
<keyword evidence="7 12" id="KW-0560">Oxidoreductase</keyword>
<dbReference type="Gene3D" id="3.40.50.970">
    <property type="match status" value="1"/>
</dbReference>
<dbReference type="NCBIfam" id="TIGR00239">
    <property type="entry name" value="2oxo_dh_E1"/>
    <property type="match status" value="1"/>
</dbReference>
<name>A0A6N1BGB0_9BURK</name>
<keyword evidence="8" id="KW-0786">Thiamine pyrophosphate</keyword>
<dbReference type="RefSeq" id="WP_053822027.1">
    <property type="nucleotide sequence ID" value="NZ_BAAAEB010000048.1"/>
</dbReference>
<sequence length="950" mass="105905">MMQQYQSNSYLFGGNAPYVEELYEAYLQNPASVPDNWRAYFDAMQNVPAANGTASRDIPHAPIVASFAERAKQGPIRTIVASADADMGRKRVAATQLIAAYRNIGSHWADLDPLKRQERPPLPDLDPAFYGFSEADLDIVFNASNTYFGKESMSLRELLQNLRETYCSSIGAEFMYISDQAQKRWWQERLESTRARPVFTAEKKKHILERLTAAEGLERFLHTKYVGQKRFSLEGGESFIAAMDELIQRAGKQGVQEIVIGMAHRGRLNVLVNTLGKMPADLFAEFEGKHVDDLPAGDVKYHKGFSSDVSTEGGPVHLSLAFNPSHLEIVNPVVEGSAKARQERRGEAGHREVLPVQVHGDAAFAGQGVVMETLNLAQTRGYGTGGTMHIVINNQIGFTTSDPRDARSTLYCTDVVKMIEAPVLHVNGDDPEAVVFAMQLAVDYRMEFKKDVVVDIICFRKLGHNEQDTPAVTQPLMYKKISQHPGTRKVYADKLATQNVVPADFGDELVKAYRAAMDAGKHTVDPVLSNFKNKFAVDWMPFLNRKWTDAADTAVPVTELKRLAERITTIPEQFKLHPLVEKVIKDRANMGRGDQPLDWGMGEHLAFASLVASGYPVRITGQDAGRGTFTHRHAVLHDQNRERWDAGTYVPLQNVSEGQAPFTVIDSVLSEEAVLGFEYGYSTAEPNALVIWEAQFGDFVNGAQVVIDQFISSGEVKWGRASGLTLMLPHGYEGQGPEHSSARIERFLQLCADHNMQVCQPTTPAQIFHLLRRQMIRLFRKPLVIMTPKSLLRNKDAVSPLSDLAKGHFETVIGEQEELNASKVKRVIMCSGKVYYDLVATRKERGASDVAVIRLEQLYPFPHKAVAAELKKYPNATEIVWCQDEPQNQGAWFFVQHYIMENMTEGQKLGYAGRPASASPAVGYYAKHNEQQKALLDAAFSKLKGFVLSK</sequence>
<evidence type="ECO:0000256" key="2">
    <source>
        <dbReference type="ARBA" id="ARBA00003906"/>
    </source>
</evidence>
<dbReference type="InterPro" id="IPR032106">
    <property type="entry name" value="2-oxogl_dehyd_N"/>
</dbReference>
<dbReference type="Gene3D" id="1.10.287.1150">
    <property type="entry name" value="TPP helical domain"/>
    <property type="match status" value="1"/>
</dbReference>
<evidence type="ECO:0000313" key="13">
    <source>
        <dbReference type="Proteomes" id="UP000542973"/>
    </source>
</evidence>
<dbReference type="Proteomes" id="UP000542973">
    <property type="component" value="Unassembled WGS sequence"/>
</dbReference>
<evidence type="ECO:0000256" key="6">
    <source>
        <dbReference type="ARBA" id="ARBA00013321"/>
    </source>
</evidence>
<dbReference type="GO" id="GO:0045252">
    <property type="term" value="C:oxoglutarate dehydrogenase complex"/>
    <property type="evidence" value="ECO:0007669"/>
    <property type="project" value="TreeGrafter"/>
</dbReference>
<comment type="cofactor">
    <cofactor evidence="1">
        <name>thiamine diphosphate</name>
        <dbReference type="ChEBI" id="CHEBI:58937"/>
    </cofactor>
</comment>
<dbReference type="Gene3D" id="3.40.50.11610">
    <property type="entry name" value="Multifunctional 2-oxoglutarate metabolism enzyme, C-terminal domain"/>
    <property type="match status" value="1"/>
</dbReference>
<dbReference type="InterPro" id="IPR005475">
    <property type="entry name" value="Transketolase-like_Pyr-bd"/>
</dbReference>
<accession>A0A6N1BGB0</accession>
<evidence type="ECO:0000256" key="8">
    <source>
        <dbReference type="ARBA" id="ARBA00023052"/>
    </source>
</evidence>
<dbReference type="Gene3D" id="3.40.50.12470">
    <property type="match status" value="1"/>
</dbReference>
<comment type="subunit">
    <text evidence="4">Homodimer. Part of the 2-oxoglutarate dehydrogenase (OGDH) complex composed of E1 (2-oxoglutarate dehydrogenase), E2 (dihydrolipoamide succinyltransferase) and E3 (dihydrolipoamide dehydrogenase); the complex contains multiple copies of the three enzymatic components (E1, E2 and E3).</text>
</comment>
<dbReference type="InterPro" id="IPR042179">
    <property type="entry name" value="KGD_C_sf"/>
</dbReference>
<comment type="caution">
    <text evidence="12">The sequence shown here is derived from an EMBL/GenBank/DDBJ whole genome shotgun (WGS) entry which is preliminary data.</text>
</comment>
<dbReference type="NCBIfam" id="NF006914">
    <property type="entry name" value="PRK09404.1"/>
    <property type="match status" value="1"/>
</dbReference>
<dbReference type="Pfam" id="PF16078">
    <property type="entry name" value="2-oxogl_dehyd_N"/>
    <property type="match status" value="1"/>
</dbReference>
<organism evidence="12 13">
    <name type="scientific">Cupriavidus gilardii</name>
    <dbReference type="NCBI Taxonomy" id="82541"/>
    <lineage>
        <taxon>Bacteria</taxon>
        <taxon>Pseudomonadati</taxon>
        <taxon>Pseudomonadota</taxon>
        <taxon>Betaproteobacteria</taxon>
        <taxon>Burkholderiales</taxon>
        <taxon>Burkholderiaceae</taxon>
        <taxon>Cupriavidus</taxon>
    </lineage>
</organism>
<reference evidence="12 13" key="1">
    <citation type="submission" date="2020-05" db="EMBL/GenBank/DDBJ databases">
        <title>MicrobeNet Type strains.</title>
        <authorList>
            <person name="Nicholson A.C."/>
        </authorList>
    </citation>
    <scope>NUCLEOTIDE SEQUENCE [LARGE SCALE GENOMIC DNA]</scope>
    <source>
        <strain evidence="12 13">ATCC 700815</strain>
    </source>
</reference>
<evidence type="ECO:0000256" key="3">
    <source>
        <dbReference type="ARBA" id="ARBA00006936"/>
    </source>
</evidence>
<proteinExistence type="inferred from homology"/>
<dbReference type="GO" id="GO:0005829">
    <property type="term" value="C:cytosol"/>
    <property type="evidence" value="ECO:0007669"/>
    <property type="project" value="TreeGrafter"/>
</dbReference>
<dbReference type="FunFam" id="3.40.50.12470:FF:000009">
    <property type="entry name" value="2-oxoglutarate dehydrogenase E1 component"/>
    <property type="match status" value="1"/>
</dbReference>
<dbReference type="Pfam" id="PF02779">
    <property type="entry name" value="Transket_pyr"/>
    <property type="match status" value="1"/>
</dbReference>
<dbReference type="EMBL" id="JABEMD010000070">
    <property type="protein sequence ID" value="NNH14014.1"/>
    <property type="molecule type" value="Genomic_DNA"/>
</dbReference>
<dbReference type="InterPro" id="IPR031717">
    <property type="entry name" value="ODO-1/KGD_C"/>
</dbReference>
<evidence type="ECO:0000256" key="9">
    <source>
        <dbReference type="ARBA" id="ARBA00023152"/>
    </source>
</evidence>
<evidence type="ECO:0000256" key="5">
    <source>
        <dbReference type="ARBA" id="ARBA00012280"/>
    </source>
</evidence>
<dbReference type="InterPro" id="IPR001017">
    <property type="entry name" value="DH_E1"/>
</dbReference>
<dbReference type="EC" id="1.2.4.2" evidence="5"/>
<dbReference type="PANTHER" id="PTHR23152:SF4">
    <property type="entry name" value="2-OXOADIPATE DEHYDROGENASE COMPLEX COMPONENT E1"/>
    <property type="match status" value="1"/>
</dbReference>